<proteinExistence type="predicted"/>
<dbReference type="RefSeq" id="WP_121939659.1">
    <property type="nucleotide sequence ID" value="NZ_REFR01000014.1"/>
</dbReference>
<dbReference type="OrthoDB" id="9800421at2"/>
<protein>
    <submittedName>
        <fullName evidence="1">Uncharacterized protein DUF934</fullName>
    </submittedName>
</protein>
<keyword evidence="2" id="KW-1185">Reference proteome</keyword>
<dbReference type="EMBL" id="REFR01000014">
    <property type="protein sequence ID" value="RMB02640.1"/>
    <property type="molecule type" value="Genomic_DNA"/>
</dbReference>
<dbReference type="InParanoid" id="A0A3M0C2P7"/>
<comment type="caution">
    <text evidence="1">The sequence shown here is derived from an EMBL/GenBank/DDBJ whole genome shotgun (WGS) entry which is preliminary data.</text>
</comment>
<evidence type="ECO:0000313" key="1">
    <source>
        <dbReference type="EMBL" id="RMB02640.1"/>
    </source>
</evidence>
<gene>
    <name evidence="1" type="ORF">BXY39_2990</name>
</gene>
<evidence type="ECO:0000313" key="2">
    <source>
        <dbReference type="Proteomes" id="UP000271227"/>
    </source>
</evidence>
<reference evidence="1 2" key="1">
    <citation type="submission" date="2018-10" db="EMBL/GenBank/DDBJ databases">
        <title>Genomic Encyclopedia of Archaeal and Bacterial Type Strains, Phase II (KMG-II): from individual species to whole genera.</title>
        <authorList>
            <person name="Goeker M."/>
        </authorList>
    </citation>
    <scope>NUCLEOTIDE SEQUENCE [LARGE SCALE GENOMIC DNA]</scope>
    <source>
        <strain evidence="1 2">DSM 25217</strain>
    </source>
</reference>
<organism evidence="1 2">
    <name type="scientific">Eilatimonas milleporae</name>
    <dbReference type="NCBI Taxonomy" id="911205"/>
    <lineage>
        <taxon>Bacteria</taxon>
        <taxon>Pseudomonadati</taxon>
        <taxon>Pseudomonadota</taxon>
        <taxon>Alphaproteobacteria</taxon>
        <taxon>Kordiimonadales</taxon>
        <taxon>Kordiimonadaceae</taxon>
        <taxon>Eilatimonas</taxon>
    </lineage>
</organism>
<dbReference type="Pfam" id="PF06073">
    <property type="entry name" value="DUF934"/>
    <property type="match status" value="1"/>
</dbReference>
<sequence>MALISFNQSGALLWRKDGDEDAPVNAPRLVGFDGLSDSDAPETLALHIDTETSFAALADIPDALAGVAIDFPKFNDGRGFSLAVRLRKDFAYRGEIRAIGHVIPDQALFLLRAGFDSAEVPPQRLDAFAAALKRFPAFYQTDVRGQISVAHRRHTARATAAE</sequence>
<dbReference type="Proteomes" id="UP000271227">
    <property type="component" value="Unassembled WGS sequence"/>
</dbReference>
<dbReference type="AlphaFoldDB" id="A0A3M0C2P7"/>
<name>A0A3M0C2P7_9PROT</name>
<accession>A0A3M0C2P7</accession>
<dbReference type="InterPro" id="IPR008318">
    <property type="entry name" value="UCP030820"/>
</dbReference>